<reference evidence="2" key="1">
    <citation type="submission" date="2023-07" db="EMBL/GenBank/DDBJ databases">
        <title>A chromosome-level genome assembly of Lolium multiflorum.</title>
        <authorList>
            <person name="Chen Y."/>
            <person name="Copetti D."/>
            <person name="Kolliker R."/>
            <person name="Studer B."/>
        </authorList>
    </citation>
    <scope>NUCLEOTIDE SEQUENCE</scope>
    <source>
        <strain evidence="2">02402/16</strain>
        <tissue evidence="2">Leaf</tissue>
    </source>
</reference>
<proteinExistence type="predicted"/>
<feature type="domain" description="F-box" evidence="1">
    <location>
        <begin position="414"/>
        <end position="452"/>
    </location>
</feature>
<keyword evidence="3" id="KW-1185">Reference proteome</keyword>
<dbReference type="Pfam" id="PF07734">
    <property type="entry name" value="FBA_1"/>
    <property type="match status" value="1"/>
</dbReference>
<name>A0AAD8TZ68_LOLMU</name>
<dbReference type="SMART" id="SM00256">
    <property type="entry name" value="FBOX"/>
    <property type="match status" value="2"/>
</dbReference>
<dbReference type="InterPro" id="IPR006527">
    <property type="entry name" value="F-box-assoc_dom_typ1"/>
</dbReference>
<dbReference type="Proteomes" id="UP001231189">
    <property type="component" value="Unassembled WGS sequence"/>
</dbReference>
<protein>
    <recommendedName>
        <fullName evidence="1">F-box domain-containing protein</fullName>
    </recommendedName>
</protein>
<dbReference type="InterPro" id="IPR017451">
    <property type="entry name" value="F-box-assoc_interact_dom"/>
</dbReference>
<dbReference type="Pfam" id="PF08268">
    <property type="entry name" value="FBA_3"/>
    <property type="match status" value="1"/>
</dbReference>
<dbReference type="InterPro" id="IPR001810">
    <property type="entry name" value="F-box_dom"/>
</dbReference>
<sequence length="935" mass="103854">MSEILLLLPARSILRFRVVCRSWAALLSSAGFTDAYAAKANARARRADRFVFFAPSPDCCSVVAYTCGRGAVAAEPLFTVDHVRADFLCLSGKPCHGAMLFSDTRSGTYWVCNPSTGECIPLPKQHRGLKESSAGLAYDDRTKQHKVVHLFKDKRYFGGCEVYTLRDPSRQWRPAKQDVQLLGAAILKLVLATEDLVTKVPPVFAKGCLHWLAYPDSLDKDPGLDAILCFSVTTETFTRLNAPASVHVAAEYRELDEDLPAVPMHLAELEGSLCLVHDLRRRGQGSSCWLDVWMLKDHASSEWSLDYRIHVAPLLTRDVQVSPRFITVLGCCSGGGITAANMQDNKKKKILVATSQHQAYTYDPDKGDVQLVLSAHQTDTWIGRKETPAALWLGLYEDSLVQIGCESHQDKEVLSAVTEILVRLPVKSITQSMLVCRQWCSLIESESFVKSHMSSSDRTNKILMANNGRARHAFFHFAQVEDWLQSPALAGTLVNDMLICSKPCQGLNLISTINDDFLCNPSTGAIQCLGRLGKSHFTPPPPIHRHHRRHAFSVGRTIGFGFDKSTGDHVAVEIGYTCGALACMIKTSSEKHWSCIGKPPRPVTDMPPAHVDGKLYWMSEPAHERLVLVFDISTRAFGILPCEPCSGNDNSRHAFLVELNGTLSVVVVSAGTEEMNIWMVSKHNSTWVCAYKICLDKQPDYSLKAGRVVMPVEMDGDNGRILLNTGRALGFYDTKTGALDTLYSLDQLKLPHSNFAFPVLCQESLARIQDDQLPIRVAPSVRDQGFRPCEHPEHAEATSGQGRLLLLRCEGGGGCLDVGAIYRSCCRRLFCESCHGRCVEHCQIDALRRDPMLPANNFDATMISLNTTLPFCHPSVPGPEYCYYYTAVDGDVVLHVFMCLGDYIQGKQSCRWAECGYRREGRVVKETWVRRYLTL</sequence>
<dbReference type="AlphaFoldDB" id="A0AAD8TZ68"/>
<dbReference type="InterPro" id="IPR013187">
    <property type="entry name" value="F-box-assoc_dom_typ3"/>
</dbReference>
<dbReference type="InterPro" id="IPR036047">
    <property type="entry name" value="F-box-like_dom_sf"/>
</dbReference>
<dbReference type="NCBIfam" id="TIGR01640">
    <property type="entry name" value="F_box_assoc_1"/>
    <property type="match status" value="2"/>
</dbReference>
<dbReference type="Pfam" id="PF00646">
    <property type="entry name" value="F-box"/>
    <property type="match status" value="2"/>
</dbReference>
<dbReference type="InterPro" id="IPR050796">
    <property type="entry name" value="SCF_F-box_component"/>
</dbReference>
<evidence type="ECO:0000313" key="2">
    <source>
        <dbReference type="EMBL" id="KAK1694764.1"/>
    </source>
</evidence>
<comment type="caution">
    <text evidence="2">The sequence shown here is derived from an EMBL/GenBank/DDBJ whole genome shotgun (WGS) entry which is preliminary data.</text>
</comment>
<accession>A0AAD8TZ68</accession>
<dbReference type="PANTHER" id="PTHR31672">
    <property type="entry name" value="BNACNNG10540D PROTEIN"/>
    <property type="match status" value="1"/>
</dbReference>
<organism evidence="2 3">
    <name type="scientific">Lolium multiflorum</name>
    <name type="common">Italian ryegrass</name>
    <name type="synonym">Lolium perenne subsp. multiflorum</name>
    <dbReference type="NCBI Taxonomy" id="4521"/>
    <lineage>
        <taxon>Eukaryota</taxon>
        <taxon>Viridiplantae</taxon>
        <taxon>Streptophyta</taxon>
        <taxon>Embryophyta</taxon>
        <taxon>Tracheophyta</taxon>
        <taxon>Spermatophyta</taxon>
        <taxon>Magnoliopsida</taxon>
        <taxon>Liliopsida</taxon>
        <taxon>Poales</taxon>
        <taxon>Poaceae</taxon>
        <taxon>BOP clade</taxon>
        <taxon>Pooideae</taxon>
        <taxon>Poodae</taxon>
        <taxon>Poeae</taxon>
        <taxon>Poeae Chloroplast Group 2 (Poeae type)</taxon>
        <taxon>Loliodinae</taxon>
        <taxon>Loliinae</taxon>
        <taxon>Lolium</taxon>
    </lineage>
</organism>
<dbReference type="PANTHER" id="PTHR31672:SF2">
    <property type="entry name" value="F-BOX DOMAIN-CONTAINING PROTEIN"/>
    <property type="match status" value="1"/>
</dbReference>
<dbReference type="EMBL" id="JAUUTY010000001">
    <property type="protein sequence ID" value="KAK1694764.1"/>
    <property type="molecule type" value="Genomic_DNA"/>
</dbReference>
<evidence type="ECO:0000313" key="3">
    <source>
        <dbReference type="Proteomes" id="UP001231189"/>
    </source>
</evidence>
<evidence type="ECO:0000259" key="1">
    <source>
        <dbReference type="SMART" id="SM00256"/>
    </source>
</evidence>
<feature type="domain" description="F-box" evidence="1">
    <location>
        <begin position="1"/>
        <end position="36"/>
    </location>
</feature>
<gene>
    <name evidence="2" type="ORF">QYE76_011461</name>
</gene>
<dbReference type="SUPFAM" id="SSF81383">
    <property type="entry name" value="F-box domain"/>
    <property type="match status" value="2"/>
</dbReference>